<dbReference type="RefSeq" id="WP_053415613.1">
    <property type="nucleotide sequence ID" value="NZ_LILB01000001.1"/>
</dbReference>
<accession>A0A0M0LKR4</accession>
<name>A0A0M0LKR4_9BACL</name>
<comment type="caution">
    <text evidence="1">The sequence shown here is derived from an EMBL/GenBank/DDBJ whole genome shotgun (WGS) entry which is preliminary data.</text>
</comment>
<gene>
    <name evidence="1" type="ORF">AMD00_03075</name>
</gene>
<dbReference type="Proteomes" id="UP000036867">
    <property type="component" value="Unassembled WGS sequence"/>
</dbReference>
<protein>
    <recommendedName>
        <fullName evidence="3">DUF3888 domain-containing protein</fullName>
    </recommendedName>
</protein>
<evidence type="ECO:0008006" key="3">
    <source>
        <dbReference type="Google" id="ProtNLM"/>
    </source>
</evidence>
<organism evidence="1 2">
    <name type="scientific">Viridibacillus arvi</name>
    <dbReference type="NCBI Taxonomy" id="263475"/>
    <lineage>
        <taxon>Bacteria</taxon>
        <taxon>Bacillati</taxon>
        <taxon>Bacillota</taxon>
        <taxon>Bacilli</taxon>
        <taxon>Bacillales</taxon>
        <taxon>Caryophanaceae</taxon>
        <taxon>Viridibacillus</taxon>
    </lineage>
</organism>
<dbReference type="GeneID" id="301135092"/>
<keyword evidence="2" id="KW-1185">Reference proteome</keyword>
<dbReference type="EMBL" id="LILB01000001">
    <property type="protein sequence ID" value="KOO51472.1"/>
    <property type="molecule type" value="Genomic_DNA"/>
</dbReference>
<dbReference type="AlphaFoldDB" id="A0A0M0LKR4"/>
<evidence type="ECO:0000313" key="2">
    <source>
        <dbReference type="Proteomes" id="UP000036867"/>
    </source>
</evidence>
<dbReference type="OrthoDB" id="1937736at2"/>
<sequence>MNKIILPIIVFTFLLLSFGGTTTEAKGKTEIIPQNQFPSLMERAFLRSLGETILDIMSKHGDNQLFEYGRIEKISGNDPYDVSLRVIGFEGAHNPPYKLIRMTIRIPGDKDANYSVLSYSHRPISDKEFDKLTEYPAYD</sequence>
<evidence type="ECO:0000313" key="1">
    <source>
        <dbReference type="EMBL" id="KOO51472.1"/>
    </source>
</evidence>
<proteinExistence type="predicted"/>
<reference evidence="2" key="1">
    <citation type="submission" date="2015-08" db="EMBL/GenBank/DDBJ databases">
        <title>Fjat-10028 dsm 16317.</title>
        <authorList>
            <person name="Liu B."/>
            <person name="Wang J."/>
            <person name="Zhu Y."/>
            <person name="Liu G."/>
            <person name="Chen Q."/>
            <person name="Chen Z."/>
            <person name="Lan J."/>
            <person name="Che J."/>
            <person name="Ge C."/>
            <person name="Shi H."/>
            <person name="Pan Z."/>
            <person name="Liu X."/>
        </authorList>
    </citation>
    <scope>NUCLEOTIDE SEQUENCE [LARGE SCALE GENOMIC DNA]</scope>
    <source>
        <strain evidence="2">DSM 16317</strain>
    </source>
</reference>